<dbReference type="PANTHER" id="PTHR12307">
    <property type="entry name" value="PROTEIN PHOSPHATASE 1 REGULATORY SUBUNIT"/>
    <property type="match status" value="1"/>
</dbReference>
<dbReference type="PROSITE" id="PS51159">
    <property type="entry name" value="CBM21"/>
    <property type="match status" value="1"/>
</dbReference>
<feature type="region of interest" description="Disordered" evidence="1">
    <location>
        <begin position="565"/>
        <end position="623"/>
    </location>
</feature>
<protein>
    <recommendedName>
        <fullName evidence="2">CBM21 domain-containing protein</fullName>
    </recommendedName>
</protein>
<dbReference type="GO" id="GO:0005979">
    <property type="term" value="P:regulation of glycogen biosynthetic process"/>
    <property type="evidence" value="ECO:0007669"/>
    <property type="project" value="TreeGrafter"/>
</dbReference>
<dbReference type="InterPro" id="IPR050782">
    <property type="entry name" value="PP1_regulatory_subunit_3"/>
</dbReference>
<proteinExistence type="predicted"/>
<feature type="compositionally biased region" description="Pro residues" evidence="1">
    <location>
        <begin position="146"/>
        <end position="155"/>
    </location>
</feature>
<comment type="caution">
    <text evidence="3">The sequence shown here is derived from an EMBL/GenBank/DDBJ whole genome shotgun (WGS) entry which is preliminary data.</text>
</comment>
<feature type="compositionally biased region" description="Low complexity" evidence="1">
    <location>
        <begin position="456"/>
        <end position="475"/>
    </location>
</feature>
<feature type="compositionally biased region" description="Low complexity" evidence="1">
    <location>
        <begin position="731"/>
        <end position="756"/>
    </location>
</feature>
<accession>A0A166N7K3</accession>
<name>A0A166N7K3_9EURO</name>
<feature type="domain" description="CBM21" evidence="2">
    <location>
        <begin position="293"/>
        <end position="411"/>
    </location>
</feature>
<feature type="region of interest" description="Disordered" evidence="1">
    <location>
        <begin position="642"/>
        <end position="675"/>
    </location>
</feature>
<reference evidence="3 4" key="1">
    <citation type="journal article" date="2016" name="Genome Biol. Evol.">
        <title>Divergent and convergent evolution of fungal pathogenicity.</title>
        <authorList>
            <person name="Shang Y."/>
            <person name="Xiao G."/>
            <person name="Zheng P."/>
            <person name="Cen K."/>
            <person name="Zhan S."/>
            <person name="Wang C."/>
        </authorList>
    </citation>
    <scope>NUCLEOTIDE SEQUENCE [LARGE SCALE GENOMIC DNA]</scope>
    <source>
        <strain evidence="3 4">ARSEF 7405</strain>
    </source>
</reference>
<feature type="compositionally biased region" description="Polar residues" evidence="1">
    <location>
        <begin position="162"/>
        <end position="172"/>
    </location>
</feature>
<dbReference type="AlphaFoldDB" id="A0A166N7K3"/>
<feature type="compositionally biased region" description="Polar residues" evidence="1">
    <location>
        <begin position="643"/>
        <end position="657"/>
    </location>
</feature>
<feature type="region of interest" description="Disordered" evidence="1">
    <location>
        <begin position="140"/>
        <end position="178"/>
    </location>
</feature>
<dbReference type="Proteomes" id="UP000242877">
    <property type="component" value="Unassembled WGS sequence"/>
</dbReference>
<organism evidence="3 4">
    <name type="scientific">Ascosphaera apis ARSEF 7405</name>
    <dbReference type="NCBI Taxonomy" id="392613"/>
    <lineage>
        <taxon>Eukaryota</taxon>
        <taxon>Fungi</taxon>
        <taxon>Dikarya</taxon>
        <taxon>Ascomycota</taxon>
        <taxon>Pezizomycotina</taxon>
        <taxon>Eurotiomycetes</taxon>
        <taxon>Eurotiomycetidae</taxon>
        <taxon>Onygenales</taxon>
        <taxon>Ascosphaeraceae</taxon>
        <taxon>Ascosphaera</taxon>
    </lineage>
</organism>
<evidence type="ECO:0000259" key="2">
    <source>
        <dbReference type="PROSITE" id="PS51159"/>
    </source>
</evidence>
<dbReference type="PANTHER" id="PTHR12307:SF36">
    <property type="entry name" value="GLYCOGEN-BINDING SUBUNIT 76A"/>
    <property type="match status" value="1"/>
</dbReference>
<feature type="region of interest" description="Disordered" evidence="1">
    <location>
        <begin position="20"/>
        <end position="128"/>
    </location>
</feature>
<dbReference type="EMBL" id="AZGZ01000028">
    <property type="protein sequence ID" value="KZZ88150.1"/>
    <property type="molecule type" value="Genomic_DNA"/>
</dbReference>
<feature type="region of interest" description="Disordered" evidence="1">
    <location>
        <begin position="723"/>
        <end position="761"/>
    </location>
</feature>
<evidence type="ECO:0000313" key="4">
    <source>
        <dbReference type="Proteomes" id="UP000242877"/>
    </source>
</evidence>
<dbReference type="GO" id="GO:2001069">
    <property type="term" value="F:glycogen binding"/>
    <property type="evidence" value="ECO:0007669"/>
    <property type="project" value="TreeGrafter"/>
</dbReference>
<dbReference type="VEuPathDB" id="FungiDB:AAP_05210"/>
<sequence length="792" mass="86115">MPYIPPANLSTTFSRSAAFRYGRHNSEPSVPLMKESPPPRHRRSPSLNIPLPVGRSESNKQSMGENGKRSTYPWKPAPGHDDHVTQGGIPVGAILSPTDSRNNSSEEDDKDSVGLKSPEMSSPTPSGLEFSAAVSERLGTHQMVPHSPPESPQPVRPLKSCLRTSRTAPQTPDESETECDVKVTKMVRKKSGELVRPALRAKQRPASVPGTPTYIKAVHFDANLEHIRHFLQVDKPTAVSADTSPIDYYDGDNEFPFGSESRSDSDNDKSDLAARHQPGFEWDARIANFPAHPEGRKDMVVRLERIFLTPDNKNLVGVVSVANLAFHKSVVARFTFDYWKTTSEVVAEYNPDVRRKKKQTCDGVEYDRFDFSISLADQANLQSRQLFVCIRYSVGGDIHWDNNNRMNYNINFTRRYNRHGERLQAERHSLGAPRSKRSVSAADMTTTPPGWSDFPTSGINSTNNSSSATDNGSTGPRRSKASAIFSKNYGFDTSKTKSSKADANDGIISPKDPARLSPPIAERSLQFDVKARDDPSDDELTTGPARRGSAKAFATRYDFGASLTAAMQPTSSDRPEAKDSNGSSLTMPSLVFETNEGNKAGRLATKPNTKDSSPAHPSENDKPYHQSALYKELVDRYCFYGTQKPTNTNQTADTTPVPNKGGQHRLSNLGTGSGPTAPVSAYLNLRISKTTSSRSTSPMANMTATAVGSPSLLPHRADSPVYTNRGASPISRTPSPFSPTATPSPPLTASAAHSPPFSSIFGDEPSSPMILPFALPRPLVSSSSSAPTAIQG</sequence>
<dbReference type="OrthoDB" id="1881at2759"/>
<dbReference type="Pfam" id="PF03370">
    <property type="entry name" value="CBM_21"/>
    <property type="match status" value="1"/>
</dbReference>
<dbReference type="InterPro" id="IPR005036">
    <property type="entry name" value="CBM21_dom"/>
</dbReference>
<dbReference type="GO" id="GO:0000164">
    <property type="term" value="C:protein phosphatase type 1 complex"/>
    <property type="evidence" value="ECO:0007669"/>
    <property type="project" value="TreeGrafter"/>
</dbReference>
<gene>
    <name evidence="3" type="ORF">AAP_05210</name>
</gene>
<dbReference type="GO" id="GO:0008157">
    <property type="term" value="F:protein phosphatase 1 binding"/>
    <property type="evidence" value="ECO:0007669"/>
    <property type="project" value="TreeGrafter"/>
</dbReference>
<evidence type="ECO:0000313" key="3">
    <source>
        <dbReference type="EMBL" id="KZZ88150.1"/>
    </source>
</evidence>
<feature type="region of interest" description="Disordered" evidence="1">
    <location>
        <begin position="425"/>
        <end position="551"/>
    </location>
</feature>
<keyword evidence="4" id="KW-1185">Reference proteome</keyword>
<dbReference type="InterPro" id="IPR038175">
    <property type="entry name" value="CBM21_dom_sf"/>
</dbReference>
<dbReference type="Gene3D" id="2.60.40.2440">
    <property type="entry name" value="Carbohydrate binding type-21 domain"/>
    <property type="match status" value="1"/>
</dbReference>
<evidence type="ECO:0000256" key="1">
    <source>
        <dbReference type="SAM" id="MobiDB-lite"/>
    </source>
</evidence>